<dbReference type="Pfam" id="PF00756">
    <property type="entry name" value="Esterase"/>
    <property type="match status" value="1"/>
</dbReference>
<dbReference type="KEGG" id="fuv:JR347_11480"/>
<dbReference type="RefSeq" id="WP_205720749.1">
    <property type="nucleotide sequence ID" value="NZ_CP070608.1"/>
</dbReference>
<dbReference type="Gene3D" id="3.40.50.1820">
    <property type="entry name" value="alpha/beta hydrolase"/>
    <property type="match status" value="1"/>
</dbReference>
<evidence type="ECO:0000313" key="2">
    <source>
        <dbReference type="Proteomes" id="UP000662783"/>
    </source>
</evidence>
<dbReference type="Proteomes" id="UP000662783">
    <property type="component" value="Chromosome"/>
</dbReference>
<protein>
    <recommendedName>
        <fullName evidence="3">Esterase family protein</fullName>
    </recommendedName>
</protein>
<dbReference type="PANTHER" id="PTHR48098">
    <property type="entry name" value="ENTEROCHELIN ESTERASE-RELATED"/>
    <property type="match status" value="1"/>
</dbReference>
<gene>
    <name evidence="1" type="ORF">JR347_11480</name>
</gene>
<dbReference type="InterPro" id="IPR050583">
    <property type="entry name" value="Mycobacterial_A85_antigen"/>
</dbReference>
<evidence type="ECO:0008006" key="3">
    <source>
        <dbReference type="Google" id="ProtNLM"/>
    </source>
</evidence>
<dbReference type="InterPro" id="IPR000801">
    <property type="entry name" value="Esterase-like"/>
</dbReference>
<dbReference type="AlphaFoldDB" id="A0A974WFM8"/>
<dbReference type="InterPro" id="IPR013783">
    <property type="entry name" value="Ig-like_fold"/>
</dbReference>
<dbReference type="SUPFAM" id="SSF81296">
    <property type="entry name" value="E set domains"/>
    <property type="match status" value="1"/>
</dbReference>
<organism evidence="1 2">
    <name type="scientific">Fulvivirga lutea</name>
    <dbReference type="NCBI Taxonomy" id="2810512"/>
    <lineage>
        <taxon>Bacteria</taxon>
        <taxon>Pseudomonadati</taxon>
        <taxon>Bacteroidota</taxon>
        <taxon>Cytophagia</taxon>
        <taxon>Cytophagales</taxon>
        <taxon>Fulvivirgaceae</taxon>
        <taxon>Fulvivirga</taxon>
    </lineage>
</organism>
<dbReference type="PANTHER" id="PTHR48098:SF3">
    <property type="entry name" value="IRON(III) ENTEROBACTIN ESTERASE"/>
    <property type="match status" value="1"/>
</dbReference>
<evidence type="ECO:0000313" key="1">
    <source>
        <dbReference type="EMBL" id="QSE96232.1"/>
    </source>
</evidence>
<sequence length="396" mass="44834">MQLRIVFCLILTLFSKGVDAQQKENNLLYQLESAIKNNNESVAAQVWDSIAQGKQPYIWGDSVAFIYHGKANSVSWNGDFNGWGSDTRFDNKGSRIGNSNFWELKTSFPADARFDYKIVVDGHWILDPANEAIQMAGIGGLSPNSELRMPESKPSQWTEDTARSKGQLTNWTTLPSESLGYDVNYKVYFPDNYSKINALPTIYCTDGNEYTHPQLGAMVEILDNLIEQKKIEPVIVVFIDPRDPSNPQHNRRMDEYNLNEKFLSFVTQELVPQIDSTYKTAKDRAHRTIMGTSMGGLNASFIAAKAPELFANLLIQSPAYRYRPAIYKSVNNSKVWPLKVSISTGVFNDTQAAALKMKEIYLTHLDSLQYIEVNEGHSWGSWRNTLDDQLIYLLSN</sequence>
<dbReference type="SUPFAM" id="SSF53474">
    <property type="entry name" value="alpha/beta-Hydrolases"/>
    <property type="match status" value="1"/>
</dbReference>
<dbReference type="InterPro" id="IPR029058">
    <property type="entry name" value="AB_hydrolase_fold"/>
</dbReference>
<dbReference type="EMBL" id="CP070608">
    <property type="protein sequence ID" value="QSE96232.1"/>
    <property type="molecule type" value="Genomic_DNA"/>
</dbReference>
<dbReference type="Gene3D" id="2.60.40.10">
    <property type="entry name" value="Immunoglobulins"/>
    <property type="match status" value="1"/>
</dbReference>
<dbReference type="InterPro" id="IPR014756">
    <property type="entry name" value="Ig_E-set"/>
</dbReference>
<name>A0A974WFM8_9BACT</name>
<proteinExistence type="predicted"/>
<reference evidence="1" key="1">
    <citation type="submission" date="2021-02" db="EMBL/GenBank/DDBJ databases">
        <title>Fulvivirga sp. S481 isolated from sea water.</title>
        <authorList>
            <person name="Bae S.S."/>
            <person name="Baek K."/>
        </authorList>
    </citation>
    <scope>NUCLEOTIDE SEQUENCE</scope>
    <source>
        <strain evidence="1">S481</strain>
    </source>
</reference>
<keyword evidence="2" id="KW-1185">Reference proteome</keyword>
<accession>A0A974WFM8</accession>